<dbReference type="WBParaSite" id="PDA_v2.g21372.t1">
    <property type="protein sequence ID" value="PDA_v2.g21372.t1"/>
    <property type="gene ID" value="PDA_v2.g21372"/>
</dbReference>
<keyword evidence="2" id="KW-1185">Reference proteome</keyword>
<evidence type="ECO:0000256" key="1">
    <source>
        <dbReference type="SAM" id="MobiDB-lite"/>
    </source>
</evidence>
<organism evidence="2 3">
    <name type="scientific">Panagrolaimus davidi</name>
    <dbReference type="NCBI Taxonomy" id="227884"/>
    <lineage>
        <taxon>Eukaryota</taxon>
        <taxon>Metazoa</taxon>
        <taxon>Ecdysozoa</taxon>
        <taxon>Nematoda</taxon>
        <taxon>Chromadorea</taxon>
        <taxon>Rhabditida</taxon>
        <taxon>Tylenchina</taxon>
        <taxon>Panagrolaimomorpha</taxon>
        <taxon>Panagrolaimoidea</taxon>
        <taxon>Panagrolaimidae</taxon>
        <taxon>Panagrolaimus</taxon>
    </lineage>
</organism>
<reference evidence="3" key="1">
    <citation type="submission" date="2022-11" db="UniProtKB">
        <authorList>
            <consortium name="WormBaseParasite"/>
        </authorList>
    </citation>
    <scope>IDENTIFICATION</scope>
</reference>
<sequence>MKKREWKLGEYEFGVNGRNMREGRIIVPDEKKKNYVFEFQKYQGKKWRCCGCSLKNQRKVYGILENGIFYAPPKHLCEPKTRQEWEENQQLIRDKFSNSSEFRSEDEYEGVRKTRCCNNRRGSSLTGFSSLNISSRPSTSMSTSDINEFREVDCMYANYGFNENGEIKKRLIVREEDRTLAREYTVIEGEEWKCVNCLIGKAKKNENGNFLVSSKHECAPIPLFNIQEAQNKYGAKNKIPGRSTSLLSGNKQRNASQMSSLNSNVQKVDENNTKNFASSTTQSSSTEASSAHVTSKKASIPISSSNYIKIPSNQWEWGFDATGHEKMRIIVYVSNDKEHAYEYRNGGRKMFCLGCHVLKKYLYATRSDDDIPIISVPPDFEHICEPRTLKEIREQQSSFFKKGKKRPNNEDFSTDAEHGIGKRTRRSGTNIEQDLELSANVEEGDNGNAFCVDSDTPEPFPSTPNSRAETLEEQNEPMAEVSDSNVSLPKIQTYALSNCEFYYPSSGDIKKCCEKLGITFSQAIKVLSHKFWSQIIVTNVGPTSIPNEIYPVSSDERTGYSCISLFLTGAETNVLEIKKNFLEYYFFKNLEKMGRDYYGKDFSSISDPETIKIVLADDLTKYHLQALSNFFECRIGVFVDGNWERFGNWNDETANILTFLMKKEGDKFSPILSLMQ</sequence>
<feature type="compositionally biased region" description="Polar residues" evidence="1">
    <location>
        <begin position="242"/>
        <end position="266"/>
    </location>
</feature>
<feature type="region of interest" description="Disordered" evidence="1">
    <location>
        <begin position="235"/>
        <end position="295"/>
    </location>
</feature>
<feature type="region of interest" description="Disordered" evidence="1">
    <location>
        <begin position="399"/>
        <end position="422"/>
    </location>
</feature>
<proteinExistence type="predicted"/>
<dbReference type="AlphaFoldDB" id="A0A914PRW7"/>
<evidence type="ECO:0000313" key="3">
    <source>
        <dbReference type="WBParaSite" id="PDA_v2.g21372.t1"/>
    </source>
</evidence>
<feature type="compositionally biased region" description="Low complexity" evidence="1">
    <location>
        <begin position="277"/>
        <end position="293"/>
    </location>
</feature>
<evidence type="ECO:0000313" key="2">
    <source>
        <dbReference type="Proteomes" id="UP000887578"/>
    </source>
</evidence>
<accession>A0A914PRW7</accession>
<dbReference type="Proteomes" id="UP000887578">
    <property type="component" value="Unplaced"/>
</dbReference>
<name>A0A914PRW7_9BILA</name>
<protein>
    <submittedName>
        <fullName evidence="3">Uncharacterized protein</fullName>
    </submittedName>
</protein>